<sequence length="252" mass="28157">MAKVIAVSNQKGGVGKTTVTMNLAYNLARQGYKVLVIDNDPQGDISRALKVKIDQSVSQTEDLYSEVFNQKFYSVEENLSVVPTGLELSKRTTDEFTIIFDFQNNIESIKSLFDFILIDCLPSFGLLQTAAHLSSDYLVIPALLDDFSVAAVSAQIRNAQINKKKLKGSIEVLGIVINDMSASRTNVEKHFLNELKEQHGALLFNSMITRSAKVKESVALNQCIKDYAKYSDQARQYEQLTKELLERVVKHG</sequence>
<reference evidence="3 4" key="1">
    <citation type="submission" date="2015-03" db="EMBL/GenBank/DDBJ databases">
        <authorList>
            <person name="Krishnan R."/>
            <person name="Midha S."/>
            <person name="Patil P.B."/>
            <person name="Rameshkumar N."/>
        </authorList>
    </citation>
    <scope>NUCLEOTIDE SEQUENCE [LARGE SCALE GENOMIC DNA]</scope>
    <source>
        <strain evidence="3 4">L1E11</strain>
    </source>
</reference>
<dbReference type="Proteomes" id="UP000248090">
    <property type="component" value="Unassembled WGS sequence"/>
</dbReference>
<dbReference type="RefSeq" id="WP_165838405.1">
    <property type="nucleotide sequence ID" value="NZ_LAPT01000053.1"/>
</dbReference>
<proteinExistence type="predicted"/>
<dbReference type="PIRSF" id="PIRSF009320">
    <property type="entry name" value="Nuc_binding_HP_1000"/>
    <property type="match status" value="1"/>
</dbReference>
<dbReference type="CDD" id="cd02042">
    <property type="entry name" value="ParAB_family"/>
    <property type="match status" value="1"/>
</dbReference>
<evidence type="ECO:0000259" key="2">
    <source>
        <dbReference type="Pfam" id="PF13614"/>
    </source>
</evidence>
<keyword evidence="1" id="KW-0175">Coiled coil</keyword>
<dbReference type="Gene3D" id="3.40.50.300">
    <property type="entry name" value="P-loop containing nucleotide triphosphate hydrolases"/>
    <property type="match status" value="1"/>
</dbReference>
<dbReference type="EMBL" id="LAPT01000053">
    <property type="protein sequence ID" value="PXF31063.1"/>
    <property type="molecule type" value="Genomic_DNA"/>
</dbReference>
<evidence type="ECO:0000256" key="1">
    <source>
        <dbReference type="SAM" id="Coils"/>
    </source>
</evidence>
<name>A0ABX5M0T4_9GAMM</name>
<gene>
    <name evidence="3" type="ORF">WH50_11895</name>
</gene>
<dbReference type="PANTHER" id="PTHR13696:SF99">
    <property type="entry name" value="COBYRINIC ACID AC-DIAMIDE SYNTHASE"/>
    <property type="match status" value="1"/>
</dbReference>
<organism evidence="3 4">
    <name type="scientific">Pokkaliibacter plantistimulans</name>
    <dbReference type="NCBI Taxonomy" id="1635171"/>
    <lineage>
        <taxon>Bacteria</taxon>
        <taxon>Pseudomonadati</taxon>
        <taxon>Pseudomonadota</taxon>
        <taxon>Gammaproteobacteria</taxon>
        <taxon>Oceanospirillales</taxon>
        <taxon>Balneatrichaceae</taxon>
        <taxon>Pokkaliibacter</taxon>
    </lineage>
</organism>
<evidence type="ECO:0000313" key="3">
    <source>
        <dbReference type="EMBL" id="PXF31063.1"/>
    </source>
</evidence>
<keyword evidence="4" id="KW-1185">Reference proteome</keyword>
<dbReference type="InterPro" id="IPR050678">
    <property type="entry name" value="DNA_Partitioning_ATPase"/>
</dbReference>
<comment type="caution">
    <text evidence="3">The sequence shown here is derived from an EMBL/GenBank/DDBJ whole genome shotgun (WGS) entry which is preliminary data.</text>
</comment>
<evidence type="ECO:0000313" key="4">
    <source>
        <dbReference type="Proteomes" id="UP000248090"/>
    </source>
</evidence>
<dbReference type="PANTHER" id="PTHR13696">
    <property type="entry name" value="P-LOOP CONTAINING NUCLEOSIDE TRIPHOSPHATE HYDROLASE"/>
    <property type="match status" value="1"/>
</dbReference>
<protein>
    <recommendedName>
        <fullName evidence="2">AAA domain-containing protein</fullName>
    </recommendedName>
</protein>
<feature type="coiled-coil region" evidence="1">
    <location>
        <begin position="220"/>
        <end position="247"/>
    </location>
</feature>
<feature type="domain" description="AAA" evidence="2">
    <location>
        <begin position="2"/>
        <end position="171"/>
    </location>
</feature>
<dbReference type="Pfam" id="PF13614">
    <property type="entry name" value="AAA_31"/>
    <property type="match status" value="1"/>
</dbReference>
<dbReference type="InterPro" id="IPR025669">
    <property type="entry name" value="AAA_dom"/>
</dbReference>
<dbReference type="SUPFAM" id="SSF52540">
    <property type="entry name" value="P-loop containing nucleoside triphosphate hydrolases"/>
    <property type="match status" value="1"/>
</dbReference>
<accession>A0ABX5M0T4</accession>
<dbReference type="InterPro" id="IPR027417">
    <property type="entry name" value="P-loop_NTPase"/>
</dbReference>